<name>A0ABN2E4I3_9ACTN</name>
<reference evidence="2 3" key="1">
    <citation type="journal article" date="2019" name="Int. J. Syst. Evol. Microbiol.">
        <title>The Global Catalogue of Microorganisms (GCM) 10K type strain sequencing project: providing services to taxonomists for standard genome sequencing and annotation.</title>
        <authorList>
            <consortium name="The Broad Institute Genomics Platform"/>
            <consortium name="The Broad Institute Genome Sequencing Center for Infectious Disease"/>
            <person name="Wu L."/>
            <person name="Ma J."/>
        </authorList>
    </citation>
    <scope>NUCLEOTIDE SEQUENCE [LARGE SCALE GENOMIC DNA]</scope>
    <source>
        <strain evidence="2 3">JCM 14969</strain>
    </source>
</reference>
<feature type="region of interest" description="Disordered" evidence="1">
    <location>
        <begin position="1"/>
        <end position="37"/>
    </location>
</feature>
<gene>
    <name evidence="2" type="ORF">GCM10009789_57730</name>
</gene>
<protein>
    <submittedName>
        <fullName evidence="2">Uncharacterized protein</fullName>
    </submittedName>
</protein>
<sequence length="99" mass="10121">MPPPVGGTACSGKQVRPRVGMLPTQGPRNLSASDPGSHSVDLRFGAFVRSVAEQQAQVARAVGAAAEDGQRGTTVVVAATVTGGLQTLKVEKCHVFTPP</sequence>
<dbReference type="EMBL" id="BAAAOS010000045">
    <property type="protein sequence ID" value="GAA1596245.1"/>
    <property type="molecule type" value="Genomic_DNA"/>
</dbReference>
<feature type="compositionally biased region" description="Polar residues" evidence="1">
    <location>
        <begin position="26"/>
        <end position="36"/>
    </location>
</feature>
<comment type="caution">
    <text evidence="2">The sequence shown here is derived from an EMBL/GenBank/DDBJ whole genome shotgun (WGS) entry which is preliminary data.</text>
</comment>
<accession>A0ABN2E4I3</accession>
<organism evidence="2 3">
    <name type="scientific">Kribbella sancticallisti</name>
    <dbReference type="NCBI Taxonomy" id="460087"/>
    <lineage>
        <taxon>Bacteria</taxon>
        <taxon>Bacillati</taxon>
        <taxon>Actinomycetota</taxon>
        <taxon>Actinomycetes</taxon>
        <taxon>Propionibacteriales</taxon>
        <taxon>Kribbellaceae</taxon>
        <taxon>Kribbella</taxon>
    </lineage>
</organism>
<evidence type="ECO:0000256" key="1">
    <source>
        <dbReference type="SAM" id="MobiDB-lite"/>
    </source>
</evidence>
<evidence type="ECO:0000313" key="3">
    <source>
        <dbReference type="Proteomes" id="UP001500393"/>
    </source>
</evidence>
<keyword evidence="3" id="KW-1185">Reference proteome</keyword>
<dbReference type="Proteomes" id="UP001500393">
    <property type="component" value="Unassembled WGS sequence"/>
</dbReference>
<proteinExistence type="predicted"/>
<evidence type="ECO:0000313" key="2">
    <source>
        <dbReference type="EMBL" id="GAA1596245.1"/>
    </source>
</evidence>